<dbReference type="Proteomes" id="UP000015530">
    <property type="component" value="Unassembled WGS sequence"/>
</dbReference>
<protein>
    <submittedName>
        <fullName evidence="1">Uncharacterized protein</fullName>
    </submittedName>
</protein>
<proteinExistence type="predicted"/>
<sequence length="9" mass="1130">MEQLRLLLD</sequence>
<evidence type="ECO:0000313" key="2">
    <source>
        <dbReference type="Proteomes" id="UP000015530"/>
    </source>
</evidence>
<comment type="caution">
    <text evidence="1">The sequence shown here is derived from an EMBL/GenBank/DDBJ whole genome shotgun (WGS) entry which is preliminary data.</text>
</comment>
<gene>
    <name evidence="1" type="ORF">CGLO_00280</name>
</gene>
<accession>T0KUX9</accession>
<evidence type="ECO:0000313" key="1">
    <source>
        <dbReference type="EMBL" id="EQB59347.1"/>
    </source>
</evidence>
<dbReference type="EMBL" id="AMYD01000077">
    <property type="protein sequence ID" value="EQB59347.1"/>
    <property type="molecule type" value="Genomic_DNA"/>
</dbReference>
<name>T0KUX9_COLGC</name>
<reference evidence="2" key="1">
    <citation type="journal article" date="2013" name="Mol. Plant Microbe Interact.">
        <title>Global aspects of pacC regulation of pathogenicity genes in Colletotrichum gloeosporioides as revealed by transcriptome analysis.</title>
        <authorList>
            <person name="Alkan N."/>
            <person name="Meng X."/>
            <person name="Friedlander G."/>
            <person name="Reuveni E."/>
            <person name="Sukno S."/>
            <person name="Sherman A."/>
            <person name="Thon M."/>
            <person name="Fluhr R."/>
            <person name="Prusky D."/>
        </authorList>
    </citation>
    <scope>NUCLEOTIDE SEQUENCE [LARGE SCALE GENOMIC DNA]</scope>
    <source>
        <strain evidence="2">Cg-14</strain>
    </source>
</reference>
<organism evidence="1 2">
    <name type="scientific">Colletotrichum gloeosporioides (strain Cg-14)</name>
    <name type="common">Anthracnose fungus</name>
    <name type="synonym">Glomerella cingulata</name>
    <dbReference type="NCBI Taxonomy" id="1237896"/>
    <lineage>
        <taxon>Eukaryota</taxon>
        <taxon>Fungi</taxon>
        <taxon>Dikarya</taxon>
        <taxon>Ascomycota</taxon>
        <taxon>Pezizomycotina</taxon>
        <taxon>Sordariomycetes</taxon>
        <taxon>Hypocreomycetidae</taxon>
        <taxon>Glomerellales</taxon>
        <taxon>Glomerellaceae</taxon>
        <taxon>Colletotrichum</taxon>
        <taxon>Colletotrichum gloeosporioides species complex</taxon>
    </lineage>
</organism>
<dbReference type="HOGENOM" id="CLU_3438948_0_0_1"/>